<sequence length="251" mass="29783">MFERPIPSSSLASTYSPRRYGVYAVLHPSQPSPPSDLFYEFPIFLQLLDRYIHSEIKSVATDHHHLEYGTQHIWGNLFHVTLVGFTEMPAHDLDDLKKVLSEMENVGTRDHNESEEITLKWRMSHDKEQPLLDFRVMFKNQGFVEIVQKLSEMEFYKIEHHRKRLRLKNDYHASLLSDVKPCKKDEIVNFFSKYRDLLPNIYACLVDDSDGTCQQIISDMFKNLRWCLKIVSYDNVKEPLERWKEHDTFIM</sequence>
<comment type="caution">
    <text evidence="1">The sequence shown here is derived from an EMBL/GenBank/DDBJ whole genome shotgun (WGS) entry which is preliminary data.</text>
</comment>
<dbReference type="VEuPathDB" id="AmoebaDB:NfTy_012320"/>
<reference evidence="1 2" key="1">
    <citation type="journal article" date="2019" name="Sci. Rep.">
        <title>Nanopore sequencing improves the draft genome of the human pathogenic amoeba Naegleria fowleri.</title>
        <authorList>
            <person name="Liechti N."/>
            <person name="Schurch N."/>
            <person name="Bruggmann R."/>
            <person name="Wittwer M."/>
        </authorList>
    </citation>
    <scope>NUCLEOTIDE SEQUENCE [LARGE SCALE GENOMIC DNA]</scope>
    <source>
        <strain evidence="1 2">ATCC 30894</strain>
    </source>
</reference>
<keyword evidence="2" id="KW-1185">Reference proteome</keyword>
<dbReference type="AlphaFoldDB" id="A0A6A5CCZ0"/>
<organism evidence="1 2">
    <name type="scientific">Naegleria fowleri</name>
    <name type="common">Brain eating amoeba</name>
    <dbReference type="NCBI Taxonomy" id="5763"/>
    <lineage>
        <taxon>Eukaryota</taxon>
        <taxon>Discoba</taxon>
        <taxon>Heterolobosea</taxon>
        <taxon>Tetramitia</taxon>
        <taxon>Eutetramitia</taxon>
        <taxon>Vahlkampfiidae</taxon>
        <taxon>Naegleria</taxon>
    </lineage>
</organism>
<protein>
    <submittedName>
        <fullName evidence="1">Uncharacterized protein</fullName>
    </submittedName>
</protein>
<proteinExistence type="predicted"/>
<dbReference type="VEuPathDB" id="AmoebaDB:NF0081450"/>
<evidence type="ECO:0000313" key="1">
    <source>
        <dbReference type="EMBL" id="KAF0983398.1"/>
    </source>
</evidence>
<evidence type="ECO:0000313" key="2">
    <source>
        <dbReference type="Proteomes" id="UP000444721"/>
    </source>
</evidence>
<gene>
    <name evidence="1" type="ORF">FDP41_010463</name>
</gene>
<name>A0A6A5CCZ0_NAEFO</name>
<dbReference type="EMBL" id="VFQX01000006">
    <property type="protein sequence ID" value="KAF0983398.1"/>
    <property type="molecule type" value="Genomic_DNA"/>
</dbReference>
<dbReference type="VEuPathDB" id="AmoebaDB:FDP41_010463"/>
<accession>A0A6A5CCZ0</accession>
<dbReference type="Proteomes" id="UP000444721">
    <property type="component" value="Unassembled WGS sequence"/>
</dbReference>
<dbReference type="GeneID" id="68117678"/>
<dbReference type="RefSeq" id="XP_044568111.1">
    <property type="nucleotide sequence ID" value="XM_044700764.1"/>
</dbReference>